<evidence type="ECO:0000256" key="1">
    <source>
        <dbReference type="SAM" id="MobiDB-lite"/>
    </source>
</evidence>
<organism evidence="2 3">
    <name type="scientific">Colletotrichum karsti</name>
    <dbReference type="NCBI Taxonomy" id="1095194"/>
    <lineage>
        <taxon>Eukaryota</taxon>
        <taxon>Fungi</taxon>
        <taxon>Dikarya</taxon>
        <taxon>Ascomycota</taxon>
        <taxon>Pezizomycotina</taxon>
        <taxon>Sordariomycetes</taxon>
        <taxon>Hypocreomycetidae</taxon>
        <taxon>Glomerellales</taxon>
        <taxon>Glomerellaceae</taxon>
        <taxon>Colletotrichum</taxon>
        <taxon>Colletotrichum boninense species complex</taxon>
    </lineage>
</organism>
<keyword evidence="3" id="KW-1185">Reference proteome</keyword>
<reference evidence="2" key="1">
    <citation type="submission" date="2020-03" db="EMBL/GenBank/DDBJ databases">
        <authorList>
            <person name="He L."/>
        </authorList>
    </citation>
    <scope>NUCLEOTIDE SEQUENCE</scope>
    <source>
        <strain evidence="2">CkLH20</strain>
    </source>
</reference>
<dbReference type="AlphaFoldDB" id="A0A9P6LDS0"/>
<dbReference type="GeneID" id="62168811"/>
<accession>A0A9P6LDS0</accession>
<name>A0A9P6LDS0_9PEZI</name>
<protein>
    <submittedName>
        <fullName evidence="2">Uncharacterized protein</fullName>
    </submittedName>
</protein>
<proteinExistence type="predicted"/>
<evidence type="ECO:0000313" key="3">
    <source>
        <dbReference type="Proteomes" id="UP000781932"/>
    </source>
</evidence>
<feature type="region of interest" description="Disordered" evidence="1">
    <location>
        <begin position="117"/>
        <end position="141"/>
    </location>
</feature>
<comment type="caution">
    <text evidence="2">The sequence shown here is derived from an EMBL/GenBank/DDBJ whole genome shotgun (WGS) entry which is preliminary data.</text>
</comment>
<dbReference type="Proteomes" id="UP000781932">
    <property type="component" value="Unassembled WGS sequence"/>
</dbReference>
<evidence type="ECO:0000313" key="2">
    <source>
        <dbReference type="EMBL" id="KAF9869488.1"/>
    </source>
</evidence>
<dbReference type="RefSeq" id="XP_038738949.1">
    <property type="nucleotide sequence ID" value="XM_038895737.1"/>
</dbReference>
<dbReference type="EMBL" id="JAATWM020000070">
    <property type="protein sequence ID" value="KAF9869488.1"/>
    <property type="molecule type" value="Genomic_DNA"/>
</dbReference>
<reference evidence="2" key="2">
    <citation type="submission" date="2020-11" db="EMBL/GenBank/DDBJ databases">
        <title>Whole genome sequencing of Colletotrichum sp.</title>
        <authorList>
            <person name="Li H."/>
        </authorList>
    </citation>
    <scope>NUCLEOTIDE SEQUENCE</scope>
    <source>
        <strain evidence="2">CkLH20</strain>
    </source>
</reference>
<gene>
    <name evidence="2" type="ORF">CkaCkLH20_13026</name>
</gene>
<sequence length="278" mass="30655">MREIGYSFGPGFRSEAGHSRNRALVSLGYPSPRFRESDYLLYSACLNSWNQAGSASLLLLLALIDELSISVQAFPPFQNSPLRSHVDIFDVDNGPLVFCLKGLHYNALDHASEPQLQCRNRSPSGLMPPDSDLKPGPTADRAVELRRAPFGGRTDWRDGRSVEDICFNLEHVAPLHRRRIVFVVTLLPRATTQIGLTPTCVPTALKSIDAGTRQDTNADTYGRPAAFWTWLKAHVRLLHESAGDIKDSFFDSAPPRKDEQTLDQAGITAGTRANGNTV</sequence>